<gene>
    <name evidence="1" type="ORF">C1280_15645</name>
</gene>
<evidence type="ECO:0000313" key="2">
    <source>
        <dbReference type="Proteomes" id="UP000245802"/>
    </source>
</evidence>
<dbReference type="RefSeq" id="WP_010044107.1">
    <property type="nucleotide sequence ID" value="NZ_CP025958.1"/>
</dbReference>
<dbReference type="AlphaFoldDB" id="A0A2Z3GXZ3"/>
<keyword evidence="2" id="KW-1185">Reference proteome</keyword>
<protein>
    <recommendedName>
        <fullName evidence="3">DUF4926 domain-containing protein</fullName>
    </recommendedName>
</protein>
<dbReference type="EMBL" id="CP025958">
    <property type="protein sequence ID" value="AWM38278.1"/>
    <property type="molecule type" value="Genomic_DNA"/>
</dbReference>
<reference evidence="1 2" key="1">
    <citation type="submission" date="2018-01" db="EMBL/GenBank/DDBJ databases">
        <title>G. obscuriglobus.</title>
        <authorList>
            <person name="Franke J."/>
            <person name="Blomberg W."/>
            <person name="Selmecki A."/>
        </authorList>
    </citation>
    <scope>NUCLEOTIDE SEQUENCE [LARGE SCALE GENOMIC DNA]</scope>
    <source>
        <strain evidence="1 2">DSM 5831</strain>
    </source>
</reference>
<evidence type="ECO:0000313" key="1">
    <source>
        <dbReference type="EMBL" id="AWM38278.1"/>
    </source>
</evidence>
<organism evidence="1 2">
    <name type="scientific">Gemmata obscuriglobus</name>
    <dbReference type="NCBI Taxonomy" id="114"/>
    <lineage>
        <taxon>Bacteria</taxon>
        <taxon>Pseudomonadati</taxon>
        <taxon>Planctomycetota</taxon>
        <taxon>Planctomycetia</taxon>
        <taxon>Gemmatales</taxon>
        <taxon>Gemmataceae</taxon>
        <taxon>Gemmata</taxon>
    </lineage>
</organism>
<dbReference type="Proteomes" id="UP000245802">
    <property type="component" value="Chromosome"/>
</dbReference>
<evidence type="ECO:0008006" key="3">
    <source>
        <dbReference type="Google" id="ProtNLM"/>
    </source>
</evidence>
<dbReference type="KEGG" id="gog:C1280_15645"/>
<accession>A0A2Z3GXZ3</accession>
<name>A0A2Z3GXZ3_9BACT</name>
<sequence>MSAETIDQTRPPRLGDRVQLRTFTGLRGRIIEFRGPIGHKGRELFGIELIYPDHTEYTEAARDDLVYLDDGNDPEHPNPPAPATE</sequence>
<proteinExistence type="predicted"/>